<feature type="compositionally biased region" description="Basic and acidic residues" evidence="1">
    <location>
        <begin position="14"/>
        <end position="26"/>
    </location>
</feature>
<feature type="region of interest" description="Disordered" evidence="1">
    <location>
        <begin position="1"/>
        <end position="71"/>
    </location>
</feature>
<keyword evidence="3" id="KW-1185">Reference proteome</keyword>
<accession>A0A8X6RSK3</accession>
<dbReference type="Proteomes" id="UP000887159">
    <property type="component" value="Unassembled WGS sequence"/>
</dbReference>
<dbReference type="AlphaFoldDB" id="A0A8X6RSK3"/>
<protein>
    <submittedName>
        <fullName evidence="2">Uncharacterized protein</fullName>
    </submittedName>
</protein>
<evidence type="ECO:0000313" key="3">
    <source>
        <dbReference type="Proteomes" id="UP000887159"/>
    </source>
</evidence>
<evidence type="ECO:0000256" key="1">
    <source>
        <dbReference type="SAM" id="MobiDB-lite"/>
    </source>
</evidence>
<proteinExistence type="predicted"/>
<organism evidence="2 3">
    <name type="scientific">Trichonephila clavipes</name>
    <name type="common">Golden silk orbweaver</name>
    <name type="synonym">Nephila clavipes</name>
    <dbReference type="NCBI Taxonomy" id="2585209"/>
    <lineage>
        <taxon>Eukaryota</taxon>
        <taxon>Metazoa</taxon>
        <taxon>Ecdysozoa</taxon>
        <taxon>Arthropoda</taxon>
        <taxon>Chelicerata</taxon>
        <taxon>Arachnida</taxon>
        <taxon>Araneae</taxon>
        <taxon>Araneomorphae</taxon>
        <taxon>Entelegynae</taxon>
        <taxon>Araneoidea</taxon>
        <taxon>Nephilidae</taxon>
        <taxon>Trichonephila</taxon>
    </lineage>
</organism>
<comment type="caution">
    <text evidence="2">The sequence shown here is derived from an EMBL/GenBank/DDBJ whole genome shotgun (WGS) entry which is preliminary data.</text>
</comment>
<gene>
    <name evidence="2" type="ORF">TNCV_1647911</name>
</gene>
<sequence>MADTSRYNLRPTKKKVESRPSSEKKTQQRGPSPFQRKKRATVQPLLQRARKAMWSESQKQKSPKNPEGSELANMVANYAKLAANLVAKNDANLALPPRSRQLLTKLPL</sequence>
<evidence type="ECO:0000313" key="2">
    <source>
        <dbReference type="EMBL" id="GFX96756.1"/>
    </source>
</evidence>
<reference evidence="2" key="1">
    <citation type="submission" date="2020-08" db="EMBL/GenBank/DDBJ databases">
        <title>Multicomponent nature underlies the extraordinary mechanical properties of spider dragline silk.</title>
        <authorList>
            <person name="Kono N."/>
            <person name="Nakamura H."/>
            <person name="Mori M."/>
            <person name="Yoshida Y."/>
            <person name="Ohtoshi R."/>
            <person name="Malay A.D."/>
            <person name="Moran D.A.P."/>
            <person name="Tomita M."/>
            <person name="Numata K."/>
            <person name="Arakawa K."/>
        </authorList>
    </citation>
    <scope>NUCLEOTIDE SEQUENCE</scope>
</reference>
<dbReference type="EMBL" id="BMAU01021194">
    <property type="protein sequence ID" value="GFX96756.1"/>
    <property type="molecule type" value="Genomic_DNA"/>
</dbReference>
<name>A0A8X6RSK3_TRICX</name>